<dbReference type="OrthoDB" id="1934998at2759"/>
<feature type="domain" description="Disease resistance protein winged helix" evidence="3">
    <location>
        <begin position="171"/>
        <end position="241"/>
    </location>
</feature>
<dbReference type="STRING" id="337451.A0A3S3QGS7"/>
<feature type="domain" description="Disease resistance R13L4/SHOC-2-like LRR" evidence="4">
    <location>
        <begin position="312"/>
        <end position="566"/>
    </location>
</feature>
<reference evidence="5 6" key="1">
    <citation type="journal article" date="2019" name="Nat. Plants">
        <title>Stout camphor tree genome fills gaps in understanding of flowering plant genome evolution.</title>
        <authorList>
            <person name="Chaw S.M."/>
            <person name="Liu Y.C."/>
            <person name="Wu Y.W."/>
            <person name="Wang H.Y."/>
            <person name="Lin C.I."/>
            <person name="Wu C.S."/>
            <person name="Ke H.M."/>
            <person name="Chang L.Y."/>
            <person name="Hsu C.Y."/>
            <person name="Yang H.T."/>
            <person name="Sudianto E."/>
            <person name="Hsu M.H."/>
            <person name="Wu K.P."/>
            <person name="Wang L.N."/>
            <person name="Leebens-Mack J.H."/>
            <person name="Tsai I.J."/>
        </authorList>
    </citation>
    <scope>NUCLEOTIDE SEQUENCE [LARGE SCALE GENOMIC DNA]</scope>
    <source>
        <strain evidence="6">cv. Chaw 1501</strain>
        <tissue evidence="5">Young leaves</tissue>
    </source>
</reference>
<comment type="caution">
    <text evidence="5">The sequence shown here is derived from an EMBL/GenBank/DDBJ whole genome shotgun (WGS) entry which is preliminary data.</text>
</comment>
<evidence type="ECO:0000259" key="3">
    <source>
        <dbReference type="Pfam" id="PF23559"/>
    </source>
</evidence>
<keyword evidence="6" id="KW-1185">Reference proteome</keyword>
<dbReference type="PANTHER" id="PTHR23155">
    <property type="entry name" value="DISEASE RESISTANCE PROTEIN RP"/>
    <property type="match status" value="1"/>
</dbReference>
<evidence type="ECO:0000259" key="4">
    <source>
        <dbReference type="Pfam" id="PF23598"/>
    </source>
</evidence>
<evidence type="ECO:0000256" key="2">
    <source>
        <dbReference type="ARBA" id="ARBA00022821"/>
    </source>
</evidence>
<dbReference type="InterPro" id="IPR032675">
    <property type="entry name" value="LRR_dom_sf"/>
</dbReference>
<dbReference type="InterPro" id="IPR044974">
    <property type="entry name" value="Disease_R_plants"/>
</dbReference>
<dbReference type="Pfam" id="PF23559">
    <property type="entry name" value="WHD_DRP"/>
    <property type="match status" value="1"/>
</dbReference>
<dbReference type="InterPro" id="IPR058922">
    <property type="entry name" value="WHD_DRP"/>
</dbReference>
<dbReference type="Gene3D" id="1.10.10.10">
    <property type="entry name" value="Winged helix-like DNA-binding domain superfamily/Winged helix DNA-binding domain"/>
    <property type="match status" value="1"/>
</dbReference>
<protein>
    <submittedName>
        <fullName evidence="5">Disease resistance RPP13-like protein 4</fullName>
    </submittedName>
</protein>
<dbReference type="EMBL" id="QPKB01000005">
    <property type="protein sequence ID" value="RWR84817.1"/>
    <property type="molecule type" value="Genomic_DNA"/>
</dbReference>
<sequence length="618" mass="70069">METGKEEESFKAFLRKIQGLGSKFSSEVEGIKNSLEHSTVALYATKKWEKKVLDELSGSIRKIDDLIERYEYNTSQSDPESLKREKESQLDEIITNCVQQIKEHMARFKEGEEIPEEKNNGINGTQGFIPPEDWLKTAEKNVKGKLQVTAPNMRYDDLEPPLKRCLLFLSVFPKDAVIKKSSIIYWWIGEGLVKPNKVQTAEQAGEQCFKMLLLNGLILPISKKHDKKARCCKLHDGVRDMLTSQVKEAGLCFKNFSSKMPTEKTNEDDKRPISYLAATTNEQSVMVSLEHSSNEFLSLFNISAQYLICDSNKFSEFKSIKILQLGRWQVCSDHHIEVADTKFLESLGVMKNLRYLSLQGISRITMLSDSLVHLTNLRILDLRACHNLETLPTGIGSLKHLTHLDVSECSLLDRIPKGLSSLSELQVLKGFVISRGITSDSCRLKDLAGLKKLKKLSINIARGAKANDDLMELKTFDTLSSLTITWGQVTETPSLEISLPNLEKLDLQCLPQLENLKGLKSGGFPKLKRLYIRGGKLKSLNPTMTETEPWHVDTLRLKFLSELELDEWSNLERTFPSLAYVEIYKCPKVIAKPLREGNILISEEAVWEKNNEGGWIQM</sequence>
<dbReference type="Pfam" id="PF23598">
    <property type="entry name" value="LRR_14"/>
    <property type="match status" value="1"/>
</dbReference>
<dbReference type="InterPro" id="IPR036388">
    <property type="entry name" value="WH-like_DNA-bd_sf"/>
</dbReference>
<organism evidence="5 6">
    <name type="scientific">Cinnamomum micranthum f. kanehirae</name>
    <dbReference type="NCBI Taxonomy" id="337451"/>
    <lineage>
        <taxon>Eukaryota</taxon>
        <taxon>Viridiplantae</taxon>
        <taxon>Streptophyta</taxon>
        <taxon>Embryophyta</taxon>
        <taxon>Tracheophyta</taxon>
        <taxon>Spermatophyta</taxon>
        <taxon>Magnoliopsida</taxon>
        <taxon>Magnoliidae</taxon>
        <taxon>Laurales</taxon>
        <taxon>Lauraceae</taxon>
        <taxon>Cinnamomum</taxon>
    </lineage>
</organism>
<dbReference type="Gene3D" id="3.80.10.10">
    <property type="entry name" value="Ribonuclease Inhibitor"/>
    <property type="match status" value="2"/>
</dbReference>
<dbReference type="SUPFAM" id="SSF52058">
    <property type="entry name" value="L domain-like"/>
    <property type="match status" value="1"/>
</dbReference>
<dbReference type="AlphaFoldDB" id="A0A3S3QGS7"/>
<keyword evidence="2" id="KW-0611">Plant defense</keyword>
<proteinExistence type="predicted"/>
<evidence type="ECO:0000313" key="5">
    <source>
        <dbReference type="EMBL" id="RWR84817.1"/>
    </source>
</evidence>
<dbReference type="FunFam" id="1.10.10.10:FF:000322">
    <property type="entry name" value="Probable disease resistance protein At1g63360"/>
    <property type="match status" value="1"/>
</dbReference>
<dbReference type="InterPro" id="IPR055414">
    <property type="entry name" value="LRR_R13L4/SHOC2-like"/>
</dbReference>
<dbReference type="Proteomes" id="UP000283530">
    <property type="component" value="Unassembled WGS sequence"/>
</dbReference>
<dbReference type="PANTHER" id="PTHR23155:SF1076">
    <property type="entry name" value="LEUCINE-RICH REPEAT (LRR) FAMILY PROTEIN-RELATED"/>
    <property type="match status" value="1"/>
</dbReference>
<accession>A0A3S3QGS7</accession>
<name>A0A3S3QGS7_9MAGN</name>
<evidence type="ECO:0000313" key="6">
    <source>
        <dbReference type="Proteomes" id="UP000283530"/>
    </source>
</evidence>
<gene>
    <name evidence="5" type="ORF">CKAN_01364600</name>
</gene>
<evidence type="ECO:0000256" key="1">
    <source>
        <dbReference type="ARBA" id="ARBA00022737"/>
    </source>
</evidence>
<keyword evidence="1" id="KW-0677">Repeat</keyword>
<dbReference type="GO" id="GO:0098542">
    <property type="term" value="P:defense response to other organism"/>
    <property type="evidence" value="ECO:0007669"/>
    <property type="project" value="TreeGrafter"/>
</dbReference>